<dbReference type="InterPro" id="IPR005856">
    <property type="entry name" value="Cys_synth"/>
</dbReference>
<dbReference type="InterPro" id="IPR001926">
    <property type="entry name" value="TrpB-like_PALP"/>
</dbReference>
<dbReference type="InterPro" id="IPR001216">
    <property type="entry name" value="P-phosphate_BS"/>
</dbReference>
<evidence type="ECO:0000256" key="5">
    <source>
        <dbReference type="ARBA" id="ARBA00022898"/>
    </source>
</evidence>
<feature type="modified residue" description="N6-(pyridoxal phosphate)lysine" evidence="8">
    <location>
        <position position="48"/>
    </location>
</feature>
<proteinExistence type="inferred from homology"/>
<name>A0A915ASS5_PARUN</name>
<evidence type="ECO:0000256" key="2">
    <source>
        <dbReference type="ARBA" id="ARBA00007103"/>
    </source>
</evidence>
<dbReference type="EC" id="2.5.1.47" evidence="9"/>
<organism evidence="11 12">
    <name type="scientific">Parascaris univalens</name>
    <name type="common">Nematode worm</name>
    <dbReference type="NCBI Taxonomy" id="6257"/>
    <lineage>
        <taxon>Eukaryota</taxon>
        <taxon>Metazoa</taxon>
        <taxon>Ecdysozoa</taxon>
        <taxon>Nematoda</taxon>
        <taxon>Chromadorea</taxon>
        <taxon>Rhabditida</taxon>
        <taxon>Spirurina</taxon>
        <taxon>Ascaridomorpha</taxon>
        <taxon>Ascaridoidea</taxon>
        <taxon>Ascarididae</taxon>
        <taxon>Parascaris</taxon>
    </lineage>
</organism>
<dbReference type="WBParaSite" id="PgR015_g029_t03">
    <property type="protein sequence ID" value="PgR015_g029_t03"/>
    <property type="gene ID" value="PgR015_g029"/>
</dbReference>
<evidence type="ECO:0000256" key="4">
    <source>
        <dbReference type="ARBA" id="ARBA00022679"/>
    </source>
</evidence>
<dbReference type="InterPro" id="IPR036052">
    <property type="entry name" value="TrpB-like_PALP_sf"/>
</dbReference>
<comment type="similarity">
    <text evidence="2 9">Belongs to the cysteine synthase/cystathionine beta-synthase family.</text>
</comment>
<dbReference type="SUPFAM" id="SSF53686">
    <property type="entry name" value="Tryptophan synthase beta subunit-like PLP-dependent enzymes"/>
    <property type="match status" value="1"/>
</dbReference>
<protein>
    <recommendedName>
        <fullName evidence="9">Cysteine synthase</fullName>
        <ecNumber evidence="9">2.5.1.47</ecNumber>
    </recommendedName>
</protein>
<keyword evidence="3 9" id="KW-0028">Amino-acid biosynthesis</keyword>
<keyword evidence="4 9" id="KW-0808">Transferase</keyword>
<reference evidence="12 13" key="1">
    <citation type="submission" date="2022-11" db="UniProtKB">
        <authorList>
            <consortium name="WormBaseParasite"/>
        </authorList>
    </citation>
    <scope>IDENTIFICATION</scope>
</reference>
<keyword evidence="11" id="KW-1185">Reference proteome</keyword>
<feature type="binding site" evidence="7">
    <location>
        <position position="271"/>
    </location>
    <ligand>
        <name>pyridoxal 5'-phosphate</name>
        <dbReference type="ChEBI" id="CHEBI:597326"/>
    </ligand>
</feature>
<dbReference type="Pfam" id="PF00291">
    <property type="entry name" value="PALP"/>
    <property type="match status" value="1"/>
</dbReference>
<dbReference type="NCBIfam" id="TIGR01136">
    <property type="entry name" value="cysKM"/>
    <property type="match status" value="1"/>
</dbReference>
<comment type="catalytic activity">
    <reaction evidence="9">
        <text>O-acetyl-L-serine + hydrogen sulfide = L-cysteine + acetate</text>
        <dbReference type="Rhea" id="RHEA:14829"/>
        <dbReference type="ChEBI" id="CHEBI:29919"/>
        <dbReference type="ChEBI" id="CHEBI:30089"/>
        <dbReference type="ChEBI" id="CHEBI:35235"/>
        <dbReference type="ChEBI" id="CHEBI:58340"/>
        <dbReference type="EC" id="2.5.1.47"/>
    </reaction>
</comment>
<comment type="cofactor">
    <cofactor evidence="1 7 9">
        <name>pyridoxal 5'-phosphate</name>
        <dbReference type="ChEBI" id="CHEBI:597326"/>
    </cofactor>
</comment>
<dbReference type="AlphaFoldDB" id="A0A915ASS5"/>
<dbReference type="PROSITE" id="PS00901">
    <property type="entry name" value="CYS_SYNTHASE"/>
    <property type="match status" value="1"/>
</dbReference>
<dbReference type="CDD" id="cd01561">
    <property type="entry name" value="CBS_like"/>
    <property type="match status" value="1"/>
</dbReference>
<sequence>MASRKYIAEDASDLVGNTPMVYLKSVTKGCQAKVAVKLEYMNPACSVKDRIGYSMIADAEKANKIAPGVTTLIEPTSGNTGIALAFIAASKGYRLVLTMPASMSVERRTLLKAYGADVVLTDPTKGMNGAIEMARQLATNIPNAYILQQFENESNPQIHYQTTGPEIWEQTDGKADIAVFGVGTGGTITGVGKYLKEKNPKIKIVACEPEESAVLSGHPPGPHKIQGIGAGFVPKILKTDIYEEIVTVKSDEAIAMAKRLAAEEGILCGISSGANVTAAVKLASRPENAGKLVVTILPSFGERYLSTDLYSDVMSAAEALSVDTLEEVLKKLSISDQKCKSAVN</sequence>
<dbReference type="InterPro" id="IPR050214">
    <property type="entry name" value="Cys_Synth/Cystath_Beta-Synth"/>
</dbReference>
<evidence type="ECO:0000256" key="7">
    <source>
        <dbReference type="PIRSR" id="PIRSR605856-50"/>
    </source>
</evidence>
<feature type="binding site" evidence="7">
    <location>
        <position position="79"/>
    </location>
    <ligand>
        <name>pyridoxal 5'-phosphate</name>
        <dbReference type="ChEBI" id="CHEBI:597326"/>
    </ligand>
</feature>
<evidence type="ECO:0000256" key="8">
    <source>
        <dbReference type="PIRSR" id="PIRSR605856-51"/>
    </source>
</evidence>
<evidence type="ECO:0000256" key="9">
    <source>
        <dbReference type="RuleBase" id="RU003985"/>
    </source>
</evidence>
<feature type="binding site" evidence="7">
    <location>
        <begin position="183"/>
        <end position="187"/>
    </location>
    <ligand>
        <name>pyridoxal 5'-phosphate</name>
        <dbReference type="ChEBI" id="CHEBI:597326"/>
    </ligand>
</feature>
<accession>A0A915ASS5</accession>
<feature type="domain" description="Tryptophan synthase beta chain-like PALP" evidence="10">
    <location>
        <begin position="12"/>
        <end position="298"/>
    </location>
</feature>
<evidence type="ECO:0000313" key="11">
    <source>
        <dbReference type="Proteomes" id="UP000887569"/>
    </source>
</evidence>
<evidence type="ECO:0000313" key="13">
    <source>
        <dbReference type="WBParaSite" id="PgR015_g029_t04"/>
    </source>
</evidence>
<dbReference type="WBParaSite" id="PgR015_g029_t04">
    <property type="protein sequence ID" value="PgR015_g029_t04"/>
    <property type="gene ID" value="PgR015_g029"/>
</dbReference>
<dbReference type="InterPro" id="IPR005859">
    <property type="entry name" value="CysK"/>
</dbReference>
<evidence type="ECO:0000313" key="12">
    <source>
        <dbReference type="WBParaSite" id="PgR015_g029_t03"/>
    </source>
</evidence>
<keyword evidence="6 9" id="KW-0198">Cysteine biosynthesis</keyword>
<dbReference type="PANTHER" id="PTHR10314">
    <property type="entry name" value="CYSTATHIONINE BETA-SYNTHASE"/>
    <property type="match status" value="1"/>
</dbReference>
<dbReference type="NCBIfam" id="TIGR01139">
    <property type="entry name" value="cysK"/>
    <property type="match status" value="1"/>
</dbReference>
<evidence type="ECO:0000256" key="3">
    <source>
        <dbReference type="ARBA" id="ARBA00022605"/>
    </source>
</evidence>
<evidence type="ECO:0000256" key="6">
    <source>
        <dbReference type="ARBA" id="ARBA00023192"/>
    </source>
</evidence>
<dbReference type="Proteomes" id="UP000887569">
    <property type="component" value="Unplaced"/>
</dbReference>
<dbReference type="FunFam" id="3.40.50.1100:FF:000006">
    <property type="entry name" value="Cysteine synthase"/>
    <property type="match status" value="1"/>
</dbReference>
<dbReference type="Gene3D" id="3.40.50.1100">
    <property type="match status" value="2"/>
</dbReference>
<evidence type="ECO:0000256" key="1">
    <source>
        <dbReference type="ARBA" id="ARBA00001933"/>
    </source>
</evidence>
<evidence type="ECO:0000259" key="10">
    <source>
        <dbReference type="Pfam" id="PF00291"/>
    </source>
</evidence>
<dbReference type="GO" id="GO:0006535">
    <property type="term" value="P:cysteine biosynthetic process from serine"/>
    <property type="evidence" value="ECO:0007669"/>
    <property type="project" value="UniProtKB-UniRule"/>
</dbReference>
<keyword evidence="5 7" id="KW-0663">Pyridoxal phosphate</keyword>
<dbReference type="GO" id="GO:0004124">
    <property type="term" value="F:cysteine synthase activity"/>
    <property type="evidence" value="ECO:0007669"/>
    <property type="project" value="UniProtKB-UniRule"/>
</dbReference>